<dbReference type="Proteomes" id="UP001499942">
    <property type="component" value="Unassembled WGS sequence"/>
</dbReference>
<accession>A0ABP5YRS0</accession>
<sequence>MTKDVIALTPQMPDARSVLAALYAGGPDLRVSSRAEGAVVRLHGHDGHTVVTVDVPQFVQVPGEVHRLLGTSAQTEAPVWWTEVRATTAVAEAGRLAGSMAGRLTSLLGGSTWPPTAAHTSVVTVPAAGAADPVDDPLPVDILTPQAAVILQERPFIAATTWLTDLIQRTIPSGRELHIVTPPSTRLTLPARSLLTIVPASWVVQDPECGYYDGLTGAVLHWNQDRFTQVPQQHGRARLAEAFHARTAVQGHQQLHLSIRTTHPASDDLTLGGALETAWQTLTGAPPAGWSSAEPVAMPWSPRQLTVLARARAQKGAPTWLVAVGTPDSPAIATCRIIHTRAGVEEHLTLATGHTTNQPPPLDTLAELAGTLVTQHNLTSMLTHLRTGCADLTTPSHHEPAPIPLSFTLGSDAVHAIGRNHAESFQSPRPQRLGPAVRPALHYTFGDGADLTTWRHLHRLNNHLKNL</sequence>
<reference evidence="2" key="1">
    <citation type="journal article" date="2019" name="Int. J. Syst. Evol. Microbiol.">
        <title>The Global Catalogue of Microorganisms (GCM) 10K type strain sequencing project: providing services to taxonomists for standard genome sequencing and annotation.</title>
        <authorList>
            <consortium name="The Broad Institute Genomics Platform"/>
            <consortium name="The Broad Institute Genome Sequencing Center for Infectious Disease"/>
            <person name="Wu L."/>
            <person name="Ma J."/>
        </authorList>
    </citation>
    <scope>NUCLEOTIDE SEQUENCE [LARGE SCALE GENOMIC DNA]</scope>
    <source>
        <strain evidence="2">JCM 5062</strain>
    </source>
</reference>
<organism evidence="1 2">
    <name type="scientific">Streptomyces gobitricini</name>
    <dbReference type="NCBI Taxonomy" id="68211"/>
    <lineage>
        <taxon>Bacteria</taxon>
        <taxon>Bacillati</taxon>
        <taxon>Actinomycetota</taxon>
        <taxon>Actinomycetes</taxon>
        <taxon>Kitasatosporales</taxon>
        <taxon>Streptomycetaceae</taxon>
        <taxon>Streptomyces</taxon>
    </lineage>
</organism>
<dbReference type="EMBL" id="BAAASR010000007">
    <property type="protein sequence ID" value="GAA2485869.1"/>
    <property type="molecule type" value="Genomic_DNA"/>
</dbReference>
<evidence type="ECO:0000313" key="2">
    <source>
        <dbReference type="Proteomes" id="UP001499942"/>
    </source>
</evidence>
<dbReference type="RefSeq" id="WP_344358224.1">
    <property type="nucleotide sequence ID" value="NZ_BAAASR010000007.1"/>
</dbReference>
<evidence type="ECO:0000313" key="1">
    <source>
        <dbReference type="EMBL" id="GAA2485869.1"/>
    </source>
</evidence>
<protein>
    <submittedName>
        <fullName evidence="1">Uncharacterized protein</fullName>
    </submittedName>
</protein>
<dbReference type="Pfam" id="PF19674">
    <property type="entry name" value="DUF6177"/>
    <property type="match status" value="1"/>
</dbReference>
<keyword evidence="2" id="KW-1185">Reference proteome</keyword>
<gene>
    <name evidence="1" type="ORF">GCM10010393_16180</name>
</gene>
<comment type="caution">
    <text evidence="1">The sequence shown here is derived from an EMBL/GenBank/DDBJ whole genome shotgun (WGS) entry which is preliminary data.</text>
</comment>
<dbReference type="InterPro" id="IPR046175">
    <property type="entry name" value="DUF6177"/>
</dbReference>
<name>A0ABP5YRS0_9ACTN</name>
<proteinExistence type="predicted"/>